<organism evidence="1 2">
    <name type="scientific">Syphacia muris</name>
    <dbReference type="NCBI Taxonomy" id="451379"/>
    <lineage>
        <taxon>Eukaryota</taxon>
        <taxon>Metazoa</taxon>
        <taxon>Ecdysozoa</taxon>
        <taxon>Nematoda</taxon>
        <taxon>Chromadorea</taxon>
        <taxon>Rhabditida</taxon>
        <taxon>Spirurina</taxon>
        <taxon>Oxyuridomorpha</taxon>
        <taxon>Oxyuroidea</taxon>
        <taxon>Oxyuridae</taxon>
        <taxon>Syphacia</taxon>
    </lineage>
</organism>
<proteinExistence type="predicted"/>
<sequence>MHEVFPWLTSATQTSFASGSFEQGIVCFSSKKNAFVRCGVHDYCGNFTDGYEKKYECVERESCFEMGISPNSCKKTVNVTECCCNTNMCNMPLKVNGTKVTVTVTTTALTTSAFARGFSTRKVSTTAPIPITTRLRTSSTDDEVFRAKSSLSADIHYTNYDIGNNLKNMNLTSLAPLAAAETMMRITTTASKELFTTSTIEHTTTTVAETSTTTIKKQSTTRTTIKITRTTTAQSTVTSLKPTVTKLRESSRKPLPELLKRTSVKPTTTISVATTKTTSRRPYSTISLVLTTATPMRQTIKISSHTTDSGMVFSEDFGCRSKGTQQGITPPFCLA</sequence>
<keyword evidence="1" id="KW-1185">Reference proteome</keyword>
<protein>
    <submittedName>
        <fullName evidence="2">Activin_recp domain-containing protein</fullName>
    </submittedName>
</protein>
<dbReference type="AlphaFoldDB" id="A0A0N5ACN2"/>
<accession>A0A0N5ACN2</accession>
<name>A0A0N5ACN2_9BILA</name>
<dbReference type="Proteomes" id="UP000046393">
    <property type="component" value="Unplaced"/>
</dbReference>
<evidence type="ECO:0000313" key="2">
    <source>
        <dbReference type="WBParaSite" id="SMUV_0000191001-mRNA-1"/>
    </source>
</evidence>
<reference evidence="2" key="1">
    <citation type="submission" date="2017-02" db="UniProtKB">
        <authorList>
            <consortium name="WormBaseParasite"/>
        </authorList>
    </citation>
    <scope>IDENTIFICATION</scope>
</reference>
<dbReference type="WBParaSite" id="SMUV_0000191001-mRNA-1">
    <property type="protein sequence ID" value="SMUV_0000191001-mRNA-1"/>
    <property type="gene ID" value="SMUV_0000191001"/>
</dbReference>
<evidence type="ECO:0000313" key="1">
    <source>
        <dbReference type="Proteomes" id="UP000046393"/>
    </source>
</evidence>